<evidence type="ECO:0000256" key="2">
    <source>
        <dbReference type="SAM" id="MobiDB-lite"/>
    </source>
</evidence>
<proteinExistence type="predicted"/>
<dbReference type="Pfam" id="PF17892">
    <property type="entry name" value="Cadherin_5"/>
    <property type="match status" value="2"/>
</dbReference>
<evidence type="ECO:0000313" key="4">
    <source>
        <dbReference type="EMBL" id="ARP37990.1"/>
    </source>
</evidence>
<evidence type="ECO:0000259" key="3">
    <source>
        <dbReference type="Pfam" id="PF17892"/>
    </source>
</evidence>
<dbReference type="NCBIfam" id="TIGR03661">
    <property type="entry name" value="T1SS_VCA0849"/>
    <property type="match status" value="1"/>
</dbReference>
<evidence type="ECO:0000313" key="5">
    <source>
        <dbReference type="Proteomes" id="UP000194136"/>
    </source>
</evidence>
<dbReference type="Pfam" id="PF00353">
    <property type="entry name" value="HemolysinCabind"/>
    <property type="match status" value="1"/>
</dbReference>
<sequence>MDIEVSRQAAVVEAVSGDVVVVKSDGAPRKVLVGDIIRENEIVITANNAELVLGVANGEVLVGDNCVGCLEQELSWADAPIAGEVNFDLEQADDGAFAADDIAAIQAAILGGADPTEILEATAAGEGLGSANAGFVTIEYNNIQTQPSTFFETSGLAREEVDEPREEFRTITRSAGGQSISESLTEGSISGNTYPQSITTTETITAGSLALDPDSFVPDTLSLASLLSELNSDITSSGQVVTFTYDSVTNSIVGVQGSDEVLRIDIDATSVGNNIDISLTTTISQSIDHVPSIGGGQVSYTGDQINLAFDIQGEDSAGNPIASPINALVTLFDGANPSAESVNINNVETSSAPIEGTFSNIGSDKLQSAVFDARALEEFDGLLSDNQNTVARLSDDGTTITLSIQGRGEVVLTISLDTDGTYNFQQFKPIEEVSSDTLSFSLPITVTDFDQDVVTNTIKVDISDGDSPFIINVDGIDVDESGIVGGSQEGTAPVGGIGSITASVFESDIIDHYELEPTEFNTTGALVSNGAAVQLELVSQTNGVRTYEGYVEVNGSRTTVFDIKVDSPSLGNYEFTLYESLSHQGAEGELLTFVLPIYAVDADGDRSALSGGSNTPEAAEILISVKDDVVELIDNVVSVDEPTLAGDTVVSYNLFNFEGADGSTIQSLSYDGVEYKLDQNLLPDTAQTFPFTEGVATISLNGDFSFEVARDINHSSSETIVKQFSFLAEDADGDESFSTLDLSITDGQDPVINLVPPVTLSETNLGDGSSPSGNAVSATETITFTAGSDDVASFRIDPNLFNTNDTLKSNGLVVELKEDPQNSGTYIGFVNDGVNPDVPVFTISFSTSTLGEYTFTLLEALDHEDGLANNELNFELPVYAVDTDGDSSQISPLTMTIGDDVQIMKDGVLNIVEPTVADLAAGTVTTATIDVMPEQSADGATITQITYDNTVYTLDQSLTGEQLIPVSEGKLFVTLEGEIRFEPNRDLNHTSSEDIVKTIVVTSSDFDKDPVTSTVTLTITDGDIPIINTIPSVTLSESNLTDGSAASNVPVSQTETIQFTNQSDDVVKFRIDPAQFNTNDALKSGGLVVELKADPNTTGAYIGFVKDGANPEVPVFTISFSTSTVGEYTFTLLEALDHADGQANNELSFELPVLAVDRDGDDSLMSPLKVTVSDDVQGMQNQTLSITEPTVADLAAGVVTTGTVDVMPVQSADGATITQITYDNTVYTLNQSLAGEQLIQVAEGKLYVTLEGLVRFEPNRDLNHTNSEDIVKTIVVTSSDFDKDPVTSTVTLTITDGDIPIINTIPSVSLSESNLTDGSAASNAPVSQTDTIQFTNQSDDVVKFRIDPAQFNPNDTLKSNGLVVELKADPNTTGAYIGFVKDGANPEVPVFTISFSTSTVGEYTFTLLEALDHADGQAKNDLSFELPVYAVDRDGDDSLMSPLKVTVSDDVQGMQNQTLSITEPTVADLAAGVVTTGTVDVMPVQSADGATITQFVYDGQLRTLVQTDTGEQRFGFTEGTLVITLQGEVRFEPNRDLVHTNNEDIVKTIVVTSSDFDKDPVTSTVTLTITDGDIPTINTIPSVTLSESNLIDGSAASNAPVSQTETIQFTNQSDNVTSFRIEPSLFNPNDTLKSNGLVVEIKADPNTTGGYIGFVKDGANPEVPVFTISFSTSTVGEYTFTLLEALDHADGQAKNDLSFELPVFAVDRDGDDSLMSPLKVTVSDDVQGMQNQTLSITEPTVADLAAGVVTTGTVDVMPVQSADGATITQFVYDGQLRTLVQTDTGEQRFGFTEGTLVITLQGEVRFEPNRNLDHTNNEDIVKTIVVTSSDFDKDPVTSTITLTITDGDIPIINVIPSVTLSESNLTDGSAASNAPVSQTETIQFTNQSDNVTSFRIEPNQFNTNGLLKSNGLVVELKADPNTTGAYIGFVKDGANPEVPVFTISFSTSTVGEYTFTLLEALDHADGQAKNDLSFELPVYAVDRDGDDSLMSPLKVTVSDDVQGMQNQTLSITEPTVADLAAGTVSTGTVDVMPNQSADGATITKFVYDNQAEKALVQTNTGEQQFIVDEGVLYITLEGDVRFEPNRNLNHSGGDIVKTITVTSEDKDGDEVTSTVTLTISDGAPPVIDNIPPVALAEANLLDGTSPSITVTQTGTMTFTSGSDDVNHFRIDTAQFNTTGDLKSDGLVVKLKEDPLNSDNYIGFVENGGVQTDIFTITFDSLVLGQYTFTLLEELDHLPVQGNNVQIFILPVIAVDQDNTDSVIKPLTVTITDDVPVITDTTVASTFVVDEDDLGSVVAQATGSFVTTEGADQVEAYELRNISDLEDALTSGNEAISITEVTGAADTTTYQGATTSGTPIFTLALGNDGSYTFTLLGPLNHATTPNNLTIPFDVVAVDGDGDDSNQYQLPIQVIDDVPEMTPPTGETVVDEDDLSGIGSDQSEDTIINGLFTVDEGADGVVKYELVDEDLVLSGLTSDGESLEWLAVSQNGTTFTYVAQTATSNEAVFEIVFDTSDNSYQFELFKPLKHPDGANENAIDLDFSIVAEDFDQDQSNAIDLKITVTDDIPLVTTQSITRVEGQGYRGSIVDMFADATDVGADGAVLSKIEAFDGSGIVFRSGNSGSYSSDFDLISGTQEVRVYEQINGAVDPRELGRLKINSNGEIEFRANNYLEHVGDEINFSINVTAKDGDSDTSSTPLDITITDRNSSKIALTVTTFEDAGRDSTIPYAAGDAPIFENIQDNQSGLPNAPAQVALQVNLNDRDNSESIGQLIIKNSNHRGTFYYFEGGEYHKLTPETNGQILFGPPQMQQSYALNPSEVRQTIATIENLYFVPDQNYGSDSNGVEIRYQLEIDNGGTLDHKVNSSFKIEIEAVADIATWDDGNSTYQYQVNEDEDNVTLQLNAESQDNTQTETITYELKVIKGDGKFELLDKDGNVLTLTADGVYKIAAEDINTTVVNPIDNFSGQIEFKATALTEETLNPYKDTDNGGANDKTEARSVEQNIIIDVTADADAGKFSVNRIQINEDNIDDPDYIGPLANKDAFTLDEVISMTGSVDTDGSEELFVRISNITEGAVLYFVGTNTAVPIVSGTNYHEIAYSDLANVEVVPTKHSNVDFTFDVTGVVKDTANLSTNPQQVDVEILGTKTVNVEVKGVADTPYGGTNGTDWTAITDGTASGVQTTIQESQNGDSFALLDFTVLSGERKPASGTTPLPDDGSESITVILSGIPDGVIIEDGDGTVIDLNFVGYETGPGGSPDLSKPIYEANITEAGTTSGIRIRPVDSSTENIHIQGKVVVTENDGHTLSFDQEIRVLVEPIIDTSATYNNVTNGNEDTAINIDWHPEGVDYIDSDEHFTSIKISGIPPGVTPTVNGDVTVVNDGAGTLTITPKDANQTPEQFTQIALANNFIQMTPPTDSSVDFTLTTEVDVEERDHEYVDSSNPGEGIATATVTGTINVVVRPVVETHDDIDNKLIVDDVAGTGSLGAVSADPLTGVLKFTTNSDNPSATDEFVIRYQESDGSSAIEEVDQLVIQLTNNDTNSTPLSDDVLNQLLVIGAFYEGDGRWVVTNEDLFSISAPNGLVFPSGSNGVNGLNDINMDIFSTVIDRGDGVEVEASAAARRDGQVTLTFPQVVSGSTQVAADIAMTPNSVVDAIEDTQLDLGSALNSLVTFSGEDASKDLVTIIIDDSVTISSGGIFPITLGGSSEVDFVNGKYVFETTVEQGVPTDFSGLLLNLPADYSGDFRLPLTIVTKDTLSGDEKTLVTEVVIKVAPDAETDPTIEVNVIGSLDDAFNPVDNDGQAGQDPVGYEDTYIQLDFNSTISDQVSGDEGGQEAFTSITLTLDDPSIGAFYDNTGTSLGTSVTYNQAEIAAGALDNVLFRAIENYPTGNDINQVQVNVSGTVTDTATYNDSASPVGTATDSDTFNTSVRFDIVPVVDDVLVSGPGSDPDVIEITGNEDQLISLSGTGPVSIALTDLDGSEQFVSIKFTDVPDGFQMRVDAGSAYTVKNNGGGEWSVQLPQASGLSFDLSEISILPPKNFSGTAEFGVEVFTQESLLGVPTAAANLPSFKLHVVPVGDDVDTNPTDSVTGNEGQNIDIEINATILDKELSATGSGTYTENAPETLRVEVAGVPQDASIYYPDGTTLGSYDSATQLWTLNVPAQSLDKIVFNSGEHNSDTGNALGINGPLQITVRSVDTDADNTEYLGTPTSFDVDLVIDPINDQPTFVNVTNLETTEDSNGVAINNFSIYDIDANFDNPDAPYVLTLKVDQTLPGAQGEFVLPSSQSNGVTFVLQADGSLVMTGKEADINAALTNGEVTFKPDPDQNYLNQSGLVTINATIDDGGNNGLIDAGDPNTAQTNQTTFTIKVTEVNDAPIAANIDLGSIPEDGQIVIVEGDLITASSDNENHNLTVTDLNLTQNQGQGQLQRFENIAGVDDNSINGPFWVFTAADDYNGDVKFNYSIIDDGTTNGVNDFKTDSAEISLIVTEVNDQPVATDIDLGTMLEEGQLIIKAEDLIAATTDPEGHAITVTKVEIDQGQGQIQKFENLGGADDNSINGPYWVFTAADDYNGDVTFTYTVEDNGTTNGSNDFLTDTAEISVVVQGVNDTPVVNGDNVTDFIDEESGQLLSGINVSDPDYVDSFSNDLMTVTLTVDYGTLNVSLPAVTTVMVNGNNTGSVILVGTLNDLNALIDTPTSPAGVYLDASLSPTNSIGLEVIAKDSGNPSGIVIETTPVVYDIAVTPVANAPTLSIDTASNYVRNITANQSVSASGVPLVGIIAALTDITEELTLRISDVPVGAQITSDVGSVTDVGGGVWIATADAIDTVKVVGLSETPGSYTLKVEAVSEELDNSDTATSASIDLNLNIVSNGVDIDLATETDDVQLLAGAGNIDLTAGSGNDRLEGGSGDDTLVGGDGNDTLIGGGGSDILTGGDGMDSFVWFNIEDGVEDTITDFSLSEGDQLDLREVLPELKSASPDITTLLQHIDAKVDGDDIELTINPDGLGTTEQVIVVEDLAPQLTLNGTMPSDILDALVQQNVMTHG</sequence>
<dbReference type="InterPro" id="IPR019959">
    <property type="entry name" value="T1SS-143_rpt-cont_dom"/>
</dbReference>
<name>A0AA34TP23_9VIBR</name>
<dbReference type="NCBIfam" id="NF033682">
    <property type="entry name" value="retention_LapA"/>
    <property type="match status" value="1"/>
</dbReference>
<dbReference type="InterPro" id="IPR047777">
    <property type="entry name" value="LapA-like_RM"/>
</dbReference>
<dbReference type="SUPFAM" id="SSF51120">
    <property type="entry name" value="beta-Roll"/>
    <property type="match status" value="1"/>
</dbReference>
<dbReference type="InterPro" id="IPR011049">
    <property type="entry name" value="Serralysin-like_metalloprot_C"/>
</dbReference>
<dbReference type="KEGG" id="vsy:K08M4_12340"/>
<feature type="region of interest" description="Disordered" evidence="2">
    <location>
        <begin position="172"/>
        <end position="193"/>
    </location>
</feature>
<dbReference type="NCBIfam" id="TIGR03660">
    <property type="entry name" value="T1SS_rpt_143"/>
    <property type="match status" value="8"/>
</dbReference>
<feature type="domain" description="Cadherin-like" evidence="3">
    <location>
        <begin position="4370"/>
        <end position="4466"/>
    </location>
</feature>
<feature type="domain" description="Cadherin-like" evidence="3">
    <location>
        <begin position="4488"/>
        <end position="4583"/>
    </location>
</feature>
<reference evidence="4 5" key="1">
    <citation type="submission" date="2016-10" db="EMBL/GenBank/DDBJ databases">
        <title>The High Quality Genome of Vibrio splendidus K08M4.</title>
        <authorList>
            <person name="Wendling C."/>
            <person name="Chibani C.M."/>
            <person name="Hertel R."/>
            <person name="Sproer C."/>
            <person name="Bunk B."/>
            <person name="Overmann J."/>
            <person name="Roth O."/>
            <person name="Liesegang H."/>
        </authorList>
    </citation>
    <scope>NUCLEOTIDE SEQUENCE [LARGE SCALE GENOMIC DNA]</scope>
    <source>
        <strain evidence="4 5">K08M4</strain>
    </source>
</reference>
<accession>A0AA34TP23</accession>
<dbReference type="Proteomes" id="UP000194136">
    <property type="component" value="Chromosome 1"/>
</dbReference>
<protein>
    <submittedName>
        <fullName evidence="4">Hemolysin, chromosomal</fullName>
    </submittedName>
</protein>
<dbReference type="InterPro" id="IPR041690">
    <property type="entry name" value="Cadherin_5"/>
</dbReference>
<dbReference type="PROSITE" id="PS00330">
    <property type="entry name" value="HEMOLYSIN_CALCIUM"/>
    <property type="match status" value="3"/>
</dbReference>
<dbReference type="InterPro" id="IPR001343">
    <property type="entry name" value="Hemolysn_Ca-bd"/>
</dbReference>
<dbReference type="RefSeq" id="WP_086049216.1">
    <property type="nucleotide sequence ID" value="NZ_CP017916.1"/>
</dbReference>
<keyword evidence="5" id="KW-1185">Reference proteome</keyword>
<organism evidence="4 5">
    <name type="scientific">Vibrio syngnathi</name>
    <dbReference type="NCBI Taxonomy" id="3034029"/>
    <lineage>
        <taxon>Bacteria</taxon>
        <taxon>Pseudomonadati</taxon>
        <taxon>Pseudomonadota</taxon>
        <taxon>Gammaproteobacteria</taxon>
        <taxon>Vibrionales</taxon>
        <taxon>Vibrionaceae</taxon>
        <taxon>Vibrio</taxon>
    </lineage>
</organism>
<gene>
    <name evidence="4" type="primary">hlyA</name>
    <name evidence="4" type="ORF">K08M4_12340</name>
</gene>
<keyword evidence="1" id="KW-0106">Calcium</keyword>
<dbReference type="GO" id="GO:0005509">
    <property type="term" value="F:calcium ion binding"/>
    <property type="evidence" value="ECO:0007669"/>
    <property type="project" value="InterPro"/>
</dbReference>
<dbReference type="InterPro" id="IPR018511">
    <property type="entry name" value="Hemolysin-typ_Ca-bd_CS"/>
</dbReference>
<dbReference type="InterPro" id="IPR019960">
    <property type="entry name" value="T1SS_VCA0849"/>
</dbReference>
<dbReference type="PRINTS" id="PR00313">
    <property type="entry name" value="CABNDNGRPT"/>
</dbReference>
<evidence type="ECO:0000256" key="1">
    <source>
        <dbReference type="ARBA" id="ARBA00022837"/>
    </source>
</evidence>
<dbReference type="EMBL" id="CP017916">
    <property type="protein sequence ID" value="ARP37990.1"/>
    <property type="molecule type" value="Genomic_DNA"/>
</dbReference>